<evidence type="ECO:0000256" key="5">
    <source>
        <dbReference type="ARBA" id="ARBA00022840"/>
    </source>
</evidence>
<dbReference type="GO" id="GO:0004066">
    <property type="term" value="F:asparagine synthase (glutamine-hydrolyzing) activity"/>
    <property type="evidence" value="ECO:0007669"/>
    <property type="project" value="UniProtKB-EC"/>
</dbReference>
<protein>
    <recommendedName>
        <fullName evidence="3">asparagine synthase (glutamine-hydrolyzing)</fullName>
        <ecNumber evidence="3">6.3.5.4</ecNumber>
    </recommendedName>
</protein>
<dbReference type="KEGG" id="saci:Sinac_2476"/>
<dbReference type="STRING" id="886293.Sinac_2476"/>
<dbReference type="InterPro" id="IPR001962">
    <property type="entry name" value="Asn_synthase"/>
</dbReference>
<dbReference type="HOGENOM" id="CLU_014658_3_1_0"/>
<dbReference type="PANTHER" id="PTHR43284:SF1">
    <property type="entry name" value="ASPARAGINE SYNTHETASE"/>
    <property type="match status" value="1"/>
</dbReference>
<evidence type="ECO:0000256" key="9">
    <source>
        <dbReference type="PIRSR" id="PIRSR001589-2"/>
    </source>
</evidence>
<dbReference type="InterPro" id="IPR051786">
    <property type="entry name" value="ASN_synthetase/amidase"/>
</dbReference>
<accession>L0DD47</accession>
<dbReference type="GO" id="GO:0005524">
    <property type="term" value="F:ATP binding"/>
    <property type="evidence" value="ECO:0007669"/>
    <property type="project" value="UniProtKB-KW"/>
</dbReference>
<dbReference type="RefSeq" id="WP_015245937.1">
    <property type="nucleotide sequence ID" value="NC_019892.1"/>
</dbReference>
<dbReference type="InterPro" id="IPR006426">
    <property type="entry name" value="Asn_synth_AEB"/>
</dbReference>
<dbReference type="PIRSF" id="PIRSF001589">
    <property type="entry name" value="Asn_synthetase_glu-h"/>
    <property type="match status" value="1"/>
</dbReference>
<dbReference type="GO" id="GO:0005829">
    <property type="term" value="C:cytosol"/>
    <property type="evidence" value="ECO:0007669"/>
    <property type="project" value="TreeGrafter"/>
</dbReference>
<dbReference type="EMBL" id="CP003364">
    <property type="protein sequence ID" value="AGA26785.1"/>
    <property type="molecule type" value="Genomic_DNA"/>
</dbReference>
<dbReference type="EC" id="6.3.5.4" evidence="3"/>
<gene>
    <name evidence="12" type="ordered locus">Sinac_2476</name>
</gene>
<feature type="binding site" evidence="9">
    <location>
        <position position="106"/>
    </location>
    <ligand>
        <name>L-glutamine</name>
        <dbReference type="ChEBI" id="CHEBI:58359"/>
    </ligand>
</feature>
<comment type="catalytic activity">
    <reaction evidence="7">
        <text>L-aspartate + L-glutamine + ATP + H2O = L-asparagine + L-glutamate + AMP + diphosphate + H(+)</text>
        <dbReference type="Rhea" id="RHEA:12228"/>
        <dbReference type="ChEBI" id="CHEBI:15377"/>
        <dbReference type="ChEBI" id="CHEBI:15378"/>
        <dbReference type="ChEBI" id="CHEBI:29985"/>
        <dbReference type="ChEBI" id="CHEBI:29991"/>
        <dbReference type="ChEBI" id="CHEBI:30616"/>
        <dbReference type="ChEBI" id="CHEBI:33019"/>
        <dbReference type="ChEBI" id="CHEBI:58048"/>
        <dbReference type="ChEBI" id="CHEBI:58359"/>
        <dbReference type="ChEBI" id="CHEBI:456215"/>
        <dbReference type="EC" id="6.3.5.4"/>
    </reaction>
</comment>
<dbReference type="Proteomes" id="UP000010798">
    <property type="component" value="Chromosome"/>
</dbReference>
<evidence type="ECO:0000259" key="11">
    <source>
        <dbReference type="PROSITE" id="PS51278"/>
    </source>
</evidence>
<dbReference type="Gene3D" id="3.60.20.10">
    <property type="entry name" value="Glutamine Phosphoribosylpyrophosphate, subunit 1, domain 1"/>
    <property type="match status" value="1"/>
</dbReference>
<evidence type="ECO:0000256" key="7">
    <source>
        <dbReference type="ARBA" id="ARBA00048741"/>
    </source>
</evidence>
<sequence>MCGFAGFLEFSRVMNADALTANVLGMADMLHLRGPDDRGAWVDAEAGLALGFRRLAIVDLTPEGHQPMVSAGGRYVLAFNGEVYNHAELRRELQAAGTPSFRGRSDTEVMLAAFEYWGPVRALERFVGMFAFALWDRCERTLRLARDRIGEKPLYFGRSGGGFVFGSELKALRAFPGFRSEVDREALALYMRFGYIPAPYSIYRGIQKLQPGTSLTITETGVISDPVPYWSARCIAEAGAASPFQGTDEEAVDRLEERLREAVGLQMVADVPLGAFLSGGVDSSTIVALMQVQSSRPVKTFTIGFEEAGYDEARYAKAVARHLGTEHTELYVRSTEAREVIPSLPTIYDEPLADSAAIPTYLVSQLARRHVTVSLSGDGGDELFGGYDWYRRTASVWGKVRRLPRSLRGSTSKILAGLVTSTDHTPRFAVGAGRFNRLASSEQLHKLAALLKRSTEPEDVHWSLLSNWEGRSSVVLGAAESVPTPPGWKACPGLGNVSGRLMLTDLLTYLPDDILAKVDRASMGVSLEARAPYLDHRVVELAFRLPTALKLRDGRGKWLLRQVLDRHVPRSLIERPKMGFNVPIGAWLRGPLRDWAEGLLEEGRLCQEGFLNPLPIRRKWAEHLSGVRDRGDHLWHVLMFQAWLAA</sequence>
<organism evidence="12 13">
    <name type="scientific">Singulisphaera acidiphila (strain ATCC BAA-1392 / DSM 18658 / VKM B-2454 / MOB10)</name>
    <dbReference type="NCBI Taxonomy" id="886293"/>
    <lineage>
        <taxon>Bacteria</taxon>
        <taxon>Pseudomonadati</taxon>
        <taxon>Planctomycetota</taxon>
        <taxon>Planctomycetia</taxon>
        <taxon>Isosphaerales</taxon>
        <taxon>Isosphaeraceae</taxon>
        <taxon>Singulisphaera</taxon>
    </lineage>
</organism>
<keyword evidence="5 9" id="KW-0067">ATP-binding</keyword>
<dbReference type="NCBIfam" id="TIGR01536">
    <property type="entry name" value="asn_synth_AEB"/>
    <property type="match status" value="1"/>
</dbReference>
<dbReference type="AlphaFoldDB" id="L0DD47"/>
<evidence type="ECO:0000256" key="3">
    <source>
        <dbReference type="ARBA" id="ARBA00012737"/>
    </source>
</evidence>
<feature type="binding site" evidence="9">
    <location>
        <begin position="376"/>
        <end position="377"/>
    </location>
    <ligand>
        <name>ATP</name>
        <dbReference type="ChEBI" id="CHEBI:30616"/>
    </ligand>
</feature>
<keyword evidence="8" id="KW-0028">Amino-acid biosynthesis</keyword>
<dbReference type="SUPFAM" id="SSF52402">
    <property type="entry name" value="Adenine nucleotide alpha hydrolases-like"/>
    <property type="match status" value="1"/>
</dbReference>
<dbReference type="eggNOG" id="COG0367">
    <property type="taxonomic scope" value="Bacteria"/>
</dbReference>
<dbReference type="OrthoDB" id="9763290at2"/>
<dbReference type="GO" id="GO:0006529">
    <property type="term" value="P:asparagine biosynthetic process"/>
    <property type="evidence" value="ECO:0007669"/>
    <property type="project" value="UniProtKB-KW"/>
</dbReference>
<dbReference type="PROSITE" id="PS51278">
    <property type="entry name" value="GATASE_TYPE_2"/>
    <property type="match status" value="1"/>
</dbReference>
<evidence type="ECO:0000256" key="8">
    <source>
        <dbReference type="PIRSR" id="PIRSR001589-1"/>
    </source>
</evidence>
<feature type="active site" description="For GATase activity" evidence="8">
    <location>
        <position position="2"/>
    </location>
</feature>
<dbReference type="CDD" id="cd00712">
    <property type="entry name" value="AsnB"/>
    <property type="match status" value="1"/>
</dbReference>
<dbReference type="SUPFAM" id="SSF56235">
    <property type="entry name" value="N-terminal nucleophile aminohydrolases (Ntn hydrolases)"/>
    <property type="match status" value="1"/>
</dbReference>
<evidence type="ECO:0000256" key="6">
    <source>
        <dbReference type="ARBA" id="ARBA00022962"/>
    </source>
</evidence>
<dbReference type="Gene3D" id="3.40.50.620">
    <property type="entry name" value="HUPs"/>
    <property type="match status" value="2"/>
</dbReference>
<comment type="similarity">
    <text evidence="2">Belongs to the asparagine synthetase family.</text>
</comment>
<dbReference type="InterPro" id="IPR017932">
    <property type="entry name" value="GATase_2_dom"/>
</dbReference>
<name>L0DD47_SINAD</name>
<dbReference type="InterPro" id="IPR033738">
    <property type="entry name" value="AsnB_N"/>
</dbReference>
<evidence type="ECO:0000313" key="12">
    <source>
        <dbReference type="EMBL" id="AGA26785.1"/>
    </source>
</evidence>
<dbReference type="Pfam" id="PF13522">
    <property type="entry name" value="GATase_6"/>
    <property type="match status" value="1"/>
</dbReference>
<evidence type="ECO:0000313" key="13">
    <source>
        <dbReference type="Proteomes" id="UP000010798"/>
    </source>
</evidence>
<keyword evidence="6 8" id="KW-0315">Glutamine amidotransferase</keyword>
<evidence type="ECO:0000256" key="10">
    <source>
        <dbReference type="PIRSR" id="PIRSR001589-3"/>
    </source>
</evidence>
<evidence type="ECO:0000256" key="2">
    <source>
        <dbReference type="ARBA" id="ARBA00005752"/>
    </source>
</evidence>
<keyword evidence="8" id="KW-0061">Asparagine biosynthesis</keyword>
<feature type="domain" description="Glutamine amidotransferase type-2" evidence="11">
    <location>
        <begin position="2"/>
        <end position="220"/>
    </location>
</feature>
<dbReference type="InterPro" id="IPR029055">
    <property type="entry name" value="Ntn_hydrolases_N"/>
</dbReference>
<keyword evidence="4 9" id="KW-0547">Nucleotide-binding</keyword>
<evidence type="ECO:0000256" key="1">
    <source>
        <dbReference type="ARBA" id="ARBA00005187"/>
    </source>
</evidence>
<dbReference type="CDD" id="cd01991">
    <property type="entry name" value="Asn_synthase_B_C"/>
    <property type="match status" value="1"/>
</dbReference>
<comment type="pathway">
    <text evidence="1">Amino-acid biosynthesis; L-asparagine biosynthesis; L-asparagine from L-aspartate (L-Gln route): step 1/1.</text>
</comment>
<keyword evidence="13" id="KW-1185">Reference proteome</keyword>
<feature type="site" description="Important for beta-aspartyl-AMP intermediate formation" evidence="10">
    <location>
        <position position="378"/>
    </location>
</feature>
<feature type="binding site" evidence="9">
    <location>
        <position position="303"/>
    </location>
    <ligand>
        <name>ATP</name>
        <dbReference type="ChEBI" id="CHEBI:30616"/>
    </ligand>
</feature>
<proteinExistence type="inferred from homology"/>
<dbReference type="PANTHER" id="PTHR43284">
    <property type="entry name" value="ASPARAGINE SYNTHETASE (GLUTAMINE-HYDROLYZING)"/>
    <property type="match status" value="1"/>
</dbReference>
<evidence type="ECO:0000256" key="4">
    <source>
        <dbReference type="ARBA" id="ARBA00022741"/>
    </source>
</evidence>
<reference evidence="12 13" key="1">
    <citation type="submission" date="2012-02" db="EMBL/GenBank/DDBJ databases">
        <title>Complete sequence of chromosome of Singulisphaera acidiphila DSM 18658.</title>
        <authorList>
            <consortium name="US DOE Joint Genome Institute (JGI-PGF)"/>
            <person name="Lucas S."/>
            <person name="Copeland A."/>
            <person name="Lapidus A."/>
            <person name="Glavina del Rio T."/>
            <person name="Dalin E."/>
            <person name="Tice H."/>
            <person name="Bruce D."/>
            <person name="Goodwin L."/>
            <person name="Pitluck S."/>
            <person name="Peters L."/>
            <person name="Ovchinnikova G."/>
            <person name="Chertkov O."/>
            <person name="Kyrpides N."/>
            <person name="Mavromatis K."/>
            <person name="Ivanova N."/>
            <person name="Brettin T."/>
            <person name="Detter J.C."/>
            <person name="Han C."/>
            <person name="Larimer F."/>
            <person name="Land M."/>
            <person name="Hauser L."/>
            <person name="Markowitz V."/>
            <person name="Cheng J.-F."/>
            <person name="Hugenholtz P."/>
            <person name="Woyke T."/>
            <person name="Wu D."/>
            <person name="Tindall B."/>
            <person name="Pomrenke H."/>
            <person name="Brambilla E."/>
            <person name="Klenk H.-P."/>
            <person name="Eisen J.A."/>
        </authorList>
    </citation>
    <scope>NUCLEOTIDE SEQUENCE [LARGE SCALE GENOMIC DNA]</scope>
    <source>
        <strain evidence="13">ATCC BAA-1392 / DSM 18658 / VKM B-2454 / MOB10</strain>
    </source>
</reference>
<dbReference type="InterPro" id="IPR014729">
    <property type="entry name" value="Rossmann-like_a/b/a_fold"/>
</dbReference>
<dbReference type="Pfam" id="PF00733">
    <property type="entry name" value="Asn_synthase"/>
    <property type="match status" value="1"/>
</dbReference>